<keyword evidence="4" id="KW-0175">Coiled coil</keyword>
<dbReference type="SUPFAM" id="SSF53098">
    <property type="entry name" value="Ribonuclease H-like"/>
    <property type="match status" value="1"/>
</dbReference>
<proteinExistence type="predicted"/>
<feature type="compositionally biased region" description="Basic and acidic residues" evidence="5">
    <location>
        <begin position="893"/>
        <end position="909"/>
    </location>
</feature>
<feature type="compositionally biased region" description="Basic residues" evidence="5">
    <location>
        <begin position="219"/>
        <end position="234"/>
    </location>
</feature>
<organism evidence="8 9">
    <name type="scientific">Lolium multiflorum</name>
    <name type="common">Italian ryegrass</name>
    <name type="synonym">Lolium perenne subsp. multiflorum</name>
    <dbReference type="NCBI Taxonomy" id="4521"/>
    <lineage>
        <taxon>Eukaryota</taxon>
        <taxon>Viridiplantae</taxon>
        <taxon>Streptophyta</taxon>
        <taxon>Embryophyta</taxon>
        <taxon>Tracheophyta</taxon>
        <taxon>Spermatophyta</taxon>
        <taxon>Magnoliopsida</taxon>
        <taxon>Liliopsida</taxon>
        <taxon>Poales</taxon>
        <taxon>Poaceae</taxon>
        <taxon>BOP clade</taxon>
        <taxon>Pooideae</taxon>
        <taxon>Poodae</taxon>
        <taxon>Poeae</taxon>
        <taxon>Poeae Chloroplast Group 2 (Poeae type)</taxon>
        <taxon>Loliodinae</taxon>
        <taxon>Loliinae</taxon>
        <taxon>Lolium</taxon>
    </lineage>
</organism>
<dbReference type="GO" id="GO:0016787">
    <property type="term" value="F:hydrolase activity"/>
    <property type="evidence" value="ECO:0007669"/>
    <property type="project" value="UniProtKB-KW"/>
</dbReference>
<dbReference type="PROSITE" id="PS50158">
    <property type="entry name" value="ZF_CCHC"/>
    <property type="match status" value="1"/>
</dbReference>
<feature type="compositionally biased region" description="Basic and acidic residues" evidence="5">
    <location>
        <begin position="1906"/>
        <end position="1918"/>
    </location>
</feature>
<feature type="compositionally biased region" description="Basic and acidic residues" evidence="5">
    <location>
        <begin position="986"/>
        <end position="996"/>
    </location>
</feature>
<sequence length="2844" mass="319204">MAEFQRRLDQQQRELQQQREINELKGQRPPDNTADISQRRDSSVADSEAPSTRMMIDAGPGDPLDGIKEQTPCDLHEVFRKVSVKVAVGYVLPAFGPEGEPATWHGNPIPAGYARVGVDSVVPSWGTLELDIPGGDGGLTLREVLGEIILWEKKNIRLPGWVAPSTSRPSRSPSPPPGDRRPPSPPPTDHMSPPSPRGYDVDHDIGSPSPSPAPPPPPKKTRNAPSRKRFKSPVRKMSPLPKVPKVPPPRPYDRTPEENDAIVKKINYDFFHKPKPPAPEPYTEKQIAYATSFLNTPSQYDLHEKKDDYTRALAKVIDQKKAEKAKEKDIAGTSKSSARSAAENKSTATSAPLKAKPTTKGKKRKEVPLLGAQPKQSIPALKVLNVPKVYQEHGGIDMEEAARLAASCSVTVEELLLAADAALPIADIAPKFVYGADLVSTEQLHKLPTHMRNLHQWYLDACKENIRFIVATIPFEYYYRKEEIHIEMNELWQLFNLEALDKSLMSCYCLLKISECKSNNIINIGFVDPDKVHVQTMKAMMMELVAQKPNPSVDPQASAENPPPKATSFPLVDFVATKDPQKEGLGETGTSTKGKDETPVAERLGGYHEVPPPSDYTINVPIPMPHILSHGSPPLLESNNFENWQFLMKSHVRSASTELWRIIEEGYSPRDPKKLTRRDVVDDQLNATAINMIHMAVTPKDHAHIRSLKTAKEAWDKLDKLFLGNASIQSSRFDEVNNMADNFVMIEGETPEEMYRRLIALAVQMQDLGATFVDDHWIKCKFYNALLPYEEVKLTAIRQNASFRAMTSDEVLSEVIALDISKKNAEDLVARAHNTRKPNLALKMKVHEDSESDEDPIEWGPDDLKINYHEHMALAAKKFWDGNKSRSTRPRRSRDSPRSFSKSPREGQKGRTCYNCGDKSHFVADCMFERREDHGGRLIRKEKFKSLSKGFSKFSPKSDDDKVSFTKKPRAFIIREEYSSDEDEERGDKSSNKEGEGVAAIAITTPSISLFDSPNENLATNNARCLMAKASSEVKSPSKPSSLTNALYIDDATSLTVKREIMGLDTFLTNMQGDTKTHVGALLSQLGAAQDLIEEKERLEREAANEIASLKEELEDEQNLRMSLEASVIVLEDTNKAIVSQLIKDRDHTLGLMGELKKKMLSLEEANKEKDDEDPNSCHDELVDQVASLRKHNALLLEVNALQEEALDEYYRLCKEKTSCCNHEEEIATLETTKAKLLSLSSMQEEYLEECLRMSKEKATCCDHEEEIAALKRREAKLMEVNTMQEEALKEYFPLSKDRVCCTHESDVAKMESDKRLLMKMNALQEEALMEHFRVNKAKEVQVFDICHPHPEHEEEVNRLKAKVDRLQVQAKYLEGVIEAKDGAKEGSYNEGGVATKPKRKRNKRTKKKKNKENMEINLEESNASSRRDGVPNSASKGFAGSNNPSHDYASGGAKWVVDSGATSHMTGSKNIVVDLEPSYSTVSYGDNTCSKGLRTRKMHGAPHKAKTIISTTRCLELLHVDLFGPPSHESLGGKKYCLVIVDDYSRYCWVFFFKYKSETQRTMMEFANQVQRKYDNKILAIRSDNGTEFKNYTLDDFLGEEGIQHQYSTPYTPQQNGVAERKNRTLIEAARTMMMEYKSNYNFWAEAISTACHATNRLYFRKGLEKTPYEILTGNKPNVSYFKVFGCKCYVLVKDTRLSKFDSRAQEGIFVGYAMDSHAYRVFNKSNGRVVESCDVTFDEDDRSLEERSASCEKGDAIPPDAIGRMGVGIRRPQELPSMSTGEGPSSTQVEPSTPQGQASSIDLTNASQPLPQPQVQPQHLQQQSSTSSPQQAQEQHLPQAQEQHSPQAHLQQQPTSSDQGQASSSSPNGSGMIYMDNTIPSTPESSGSHDDDAHFNNNEGQGEDLNHDESQEDPHESTPLAVTRREDPIARHLRLKSHSLSNVIGDLKSKVTTRRQLASFCEHHAFVSMVEPLKVDEALKDPDWLNAMQEELNNFKRNDVWTLMKRPDHCRNVIGTKWVFKNKQDEHGMVIRNKARLVAQGYSQVEGVDFGETFAPVARLESIRILLAFASHHGFKLQQMDVKSAFLNGPLHEEVYVKQPPGFEDPHFPDHVFKLKKALYGLKQAPRAWYEHLKELLEDRGFEVGKIDPTLFTKKLNGELFICQLYVDDIIFGSTNTKFNDEFAMLMTNRFEMSMMGELKYFLGFEIKQMGQGTFINQAKYLQDMLNRFDMKGAKGIGTPMHLKCQLSLDETGKAVDPKLYRSMIGSLLYLCASRPDIMLSVGMCARFQASPKESHVVAVKRIFRYLVDTPHFGLWYPRDTDFALADFTDSDWAGDKSHSRLCGAENTREKRALRRAGIRRGNSLPEGNAIVIIIELDIISITTVIIIIIITAISTAAPRHRCIAMNEVRKKLFSISLSGKAAHWYKLLKNGDSLDWEDIVPLFYSKFYPPSEIHKDRNRIYNFWPHDGESIAQAWGRLKSLMLKCPIHELPGNVIIDNFYARLSFQDKTLLDTSCSGSFTRNKEEFKRDLLNRIQENTEGWENDKDRESELNSVSIALAPNNPLQQHLENSESEVFREERNELDEIFLRQPILKHDLPVEDLGTTPPPKEDPVFDLKPLPDNLKYAHIDDKKIYPVIISSKLSEIEEERLLEILKKHRGAIGYTLDDLKGISPSICQHAINMEDDAKHVVEHQRRLIPKMKEVVRNEVLKVLEAGIIYPIADSRWVSPVHCVPKKGGMTVVPNDNDELIPQRVVWSVSRETGPVHGGAALGCAALGCAALGGDGLGGDGLGGDGLGGDGLGGDGLGGDWLGAMAAGAFFFSIAGRGGLVRRLGFFGEVDGT</sequence>
<dbReference type="Pfam" id="PF07727">
    <property type="entry name" value="RVT_2"/>
    <property type="match status" value="1"/>
</dbReference>
<feature type="coiled-coil region" evidence="4">
    <location>
        <begin position="1082"/>
        <end position="1127"/>
    </location>
</feature>
<dbReference type="InterPro" id="IPR057670">
    <property type="entry name" value="SH3_retrovirus"/>
</dbReference>
<feature type="compositionally biased region" description="Low complexity" evidence="5">
    <location>
        <begin position="1858"/>
        <end position="1868"/>
    </location>
</feature>
<feature type="region of interest" description="Disordered" evidence="5">
    <location>
        <begin position="1385"/>
        <end position="1446"/>
    </location>
</feature>
<evidence type="ECO:0000313" key="8">
    <source>
        <dbReference type="EMBL" id="KAK1663265.1"/>
    </source>
</evidence>
<feature type="compositionally biased region" description="Pro residues" evidence="5">
    <location>
        <begin position="241"/>
        <end position="250"/>
    </location>
</feature>
<evidence type="ECO:0008006" key="10">
    <source>
        <dbReference type="Google" id="ProtNLM"/>
    </source>
</evidence>
<gene>
    <name evidence="8" type="ORF">QYE76_051424</name>
</gene>
<dbReference type="Gene3D" id="3.10.10.10">
    <property type="entry name" value="HIV Type 1 Reverse Transcriptase, subunit A, domain 1"/>
    <property type="match status" value="1"/>
</dbReference>
<dbReference type="GO" id="GO:0003676">
    <property type="term" value="F:nucleic acid binding"/>
    <property type="evidence" value="ECO:0007669"/>
    <property type="project" value="InterPro"/>
</dbReference>
<feature type="compositionally biased region" description="Basic and acidic residues" evidence="5">
    <location>
        <begin position="320"/>
        <end position="330"/>
    </location>
</feature>
<feature type="domain" description="Integrase catalytic" evidence="7">
    <location>
        <begin position="1499"/>
        <end position="1677"/>
    </location>
</feature>
<feature type="compositionally biased region" description="Basic and acidic residues" evidence="5">
    <location>
        <begin position="1746"/>
        <end position="1757"/>
    </location>
</feature>
<dbReference type="Pfam" id="PF26133">
    <property type="entry name" value="DUF8039"/>
    <property type="match status" value="1"/>
</dbReference>
<feature type="compositionally biased region" description="Polar residues" evidence="5">
    <location>
        <begin position="333"/>
        <end position="350"/>
    </location>
</feature>
<dbReference type="InterPro" id="IPR036397">
    <property type="entry name" value="RNaseH_sf"/>
</dbReference>
<dbReference type="InterPro" id="IPR058352">
    <property type="entry name" value="DUF8039"/>
</dbReference>
<protein>
    <recommendedName>
        <fullName evidence="10">Gag-pol polyprotein</fullName>
    </recommendedName>
</protein>
<feature type="domain" description="CCHC-type" evidence="6">
    <location>
        <begin position="913"/>
        <end position="926"/>
    </location>
</feature>
<keyword evidence="1" id="KW-0479">Metal-binding</keyword>
<feature type="region of interest" description="Disordered" evidence="5">
    <location>
        <begin position="976"/>
        <end position="996"/>
    </location>
</feature>
<dbReference type="InterPro" id="IPR012337">
    <property type="entry name" value="RNaseH-like_sf"/>
</dbReference>
<dbReference type="GO" id="GO:0008270">
    <property type="term" value="F:zinc ion binding"/>
    <property type="evidence" value="ECO:0007669"/>
    <property type="project" value="UniProtKB-KW"/>
</dbReference>
<dbReference type="Pfam" id="PF03732">
    <property type="entry name" value="Retrotrans_gag"/>
    <property type="match status" value="1"/>
</dbReference>
<evidence type="ECO:0000256" key="4">
    <source>
        <dbReference type="SAM" id="Coils"/>
    </source>
</evidence>
<evidence type="ECO:0000256" key="1">
    <source>
        <dbReference type="ARBA" id="ARBA00022723"/>
    </source>
</evidence>
<feature type="compositionally biased region" description="Pro residues" evidence="5">
    <location>
        <begin position="209"/>
        <end position="218"/>
    </location>
</feature>
<name>A0AAD8WKI0_LOLMU</name>
<feature type="region of interest" description="Disordered" evidence="5">
    <location>
        <begin position="320"/>
        <end position="371"/>
    </location>
</feature>
<dbReference type="InterPro" id="IPR001878">
    <property type="entry name" value="Znf_CCHC"/>
</dbReference>
<evidence type="ECO:0000256" key="3">
    <source>
        <dbReference type="PROSITE-ProRule" id="PRU00047"/>
    </source>
</evidence>
<keyword evidence="2" id="KW-0378">Hydrolase</keyword>
<feature type="compositionally biased region" description="Polar residues" evidence="5">
    <location>
        <begin position="1433"/>
        <end position="1446"/>
    </location>
</feature>
<feature type="compositionally biased region" description="Basic residues" evidence="5">
    <location>
        <begin position="1397"/>
        <end position="1411"/>
    </location>
</feature>
<feature type="compositionally biased region" description="Pro residues" evidence="5">
    <location>
        <begin position="172"/>
        <end position="196"/>
    </location>
</feature>
<dbReference type="InterPro" id="IPR043502">
    <property type="entry name" value="DNA/RNA_pol_sf"/>
</dbReference>
<evidence type="ECO:0000256" key="2">
    <source>
        <dbReference type="ARBA" id="ARBA00022801"/>
    </source>
</evidence>
<dbReference type="SUPFAM" id="SSF56672">
    <property type="entry name" value="DNA/RNA polymerases"/>
    <property type="match status" value="2"/>
</dbReference>
<feature type="region of interest" description="Disordered" evidence="5">
    <location>
        <begin position="1741"/>
        <end position="1928"/>
    </location>
</feature>
<dbReference type="InterPro" id="IPR039537">
    <property type="entry name" value="Retrotran_Ty1/copia-like"/>
</dbReference>
<reference evidence="8" key="1">
    <citation type="submission" date="2023-07" db="EMBL/GenBank/DDBJ databases">
        <title>A chromosome-level genome assembly of Lolium multiflorum.</title>
        <authorList>
            <person name="Chen Y."/>
            <person name="Copetti D."/>
            <person name="Kolliker R."/>
            <person name="Studer B."/>
        </authorList>
    </citation>
    <scope>NUCLEOTIDE SEQUENCE</scope>
    <source>
        <strain evidence="8">02402/16</strain>
        <tissue evidence="8">Leaf</tissue>
    </source>
</reference>
<feature type="region of interest" description="Disordered" evidence="5">
    <location>
        <begin position="883"/>
        <end position="914"/>
    </location>
</feature>
<evidence type="ECO:0000259" key="6">
    <source>
        <dbReference type="PROSITE" id="PS50158"/>
    </source>
</evidence>
<feature type="compositionally biased region" description="Basic and acidic residues" evidence="5">
    <location>
        <begin position="1"/>
        <end position="28"/>
    </location>
</feature>
<dbReference type="Pfam" id="PF14223">
    <property type="entry name" value="Retrotran_gag_2"/>
    <property type="match status" value="1"/>
</dbReference>
<keyword evidence="9" id="KW-1185">Reference proteome</keyword>
<evidence type="ECO:0000259" key="7">
    <source>
        <dbReference type="PROSITE" id="PS50994"/>
    </source>
</evidence>
<keyword evidence="3" id="KW-0862">Zinc</keyword>
<feature type="compositionally biased region" description="Basic and acidic residues" evidence="5">
    <location>
        <begin position="251"/>
        <end position="260"/>
    </location>
</feature>
<dbReference type="PANTHER" id="PTHR42648:SF21">
    <property type="entry name" value="CYSTEINE-RICH RLK (RECEPTOR-LIKE PROTEIN KINASE) 8"/>
    <property type="match status" value="1"/>
</dbReference>
<evidence type="ECO:0000256" key="5">
    <source>
        <dbReference type="SAM" id="MobiDB-lite"/>
    </source>
</evidence>
<feature type="compositionally biased region" description="Polar residues" evidence="5">
    <location>
        <begin position="1847"/>
        <end position="1857"/>
    </location>
</feature>
<dbReference type="EMBL" id="JAUUTY010000003">
    <property type="protein sequence ID" value="KAK1663265.1"/>
    <property type="molecule type" value="Genomic_DNA"/>
</dbReference>
<comment type="caution">
    <text evidence="8">The sequence shown here is derived from an EMBL/GenBank/DDBJ whole genome shotgun (WGS) entry which is preliminary data.</text>
</comment>
<dbReference type="InterPro" id="IPR001584">
    <property type="entry name" value="Integrase_cat-core"/>
</dbReference>
<dbReference type="InterPro" id="IPR005162">
    <property type="entry name" value="Retrotrans_gag_dom"/>
</dbReference>
<accession>A0AAD8WKI0</accession>
<dbReference type="PANTHER" id="PTHR42648">
    <property type="entry name" value="TRANSPOSASE, PUTATIVE-RELATED"/>
    <property type="match status" value="1"/>
</dbReference>
<dbReference type="Proteomes" id="UP001231189">
    <property type="component" value="Unassembled WGS sequence"/>
</dbReference>
<evidence type="ECO:0000313" key="9">
    <source>
        <dbReference type="Proteomes" id="UP001231189"/>
    </source>
</evidence>
<dbReference type="GO" id="GO:0015074">
    <property type="term" value="P:DNA integration"/>
    <property type="evidence" value="ECO:0007669"/>
    <property type="project" value="InterPro"/>
</dbReference>
<feature type="compositionally biased region" description="Polar residues" evidence="5">
    <location>
        <begin position="1778"/>
        <end position="1808"/>
    </location>
</feature>
<dbReference type="Gene3D" id="3.30.420.10">
    <property type="entry name" value="Ribonuclease H-like superfamily/Ribonuclease H"/>
    <property type="match status" value="1"/>
</dbReference>
<dbReference type="Pfam" id="PF00665">
    <property type="entry name" value="rve"/>
    <property type="match status" value="1"/>
</dbReference>
<feature type="region of interest" description="Disordered" evidence="5">
    <location>
        <begin position="160"/>
        <end position="260"/>
    </location>
</feature>
<dbReference type="InterPro" id="IPR013103">
    <property type="entry name" value="RVT_2"/>
</dbReference>
<feature type="region of interest" description="Disordered" evidence="5">
    <location>
        <begin position="1"/>
        <end position="69"/>
    </location>
</feature>
<dbReference type="PROSITE" id="PS50994">
    <property type="entry name" value="INTEGRASE"/>
    <property type="match status" value="1"/>
</dbReference>
<keyword evidence="3" id="KW-0863">Zinc-finger</keyword>
<dbReference type="Pfam" id="PF25597">
    <property type="entry name" value="SH3_retrovirus"/>
    <property type="match status" value="1"/>
</dbReference>
<feature type="compositionally biased region" description="Low complexity" evidence="5">
    <location>
        <begin position="1809"/>
        <end position="1846"/>
    </location>
</feature>